<proteinExistence type="inferred from homology"/>
<dbReference type="SUPFAM" id="SSF142338">
    <property type="entry name" value="CofD-like"/>
    <property type="match status" value="1"/>
</dbReference>
<keyword evidence="1 2" id="KW-0963">Cytoplasm</keyword>
<dbReference type="Gene3D" id="3.40.50.10680">
    <property type="entry name" value="CofD-like domains"/>
    <property type="match status" value="1"/>
</dbReference>
<dbReference type="Pfam" id="PF01933">
    <property type="entry name" value="CofD"/>
    <property type="match status" value="1"/>
</dbReference>
<evidence type="ECO:0000256" key="2">
    <source>
        <dbReference type="HAMAP-Rule" id="MF_00973"/>
    </source>
</evidence>
<comment type="caution">
    <text evidence="3">The sequence shown here is derived from an EMBL/GenBank/DDBJ whole genome shotgun (WGS) entry which is preliminary data.</text>
</comment>
<dbReference type="GO" id="GO:0005737">
    <property type="term" value="C:cytoplasm"/>
    <property type="evidence" value="ECO:0007669"/>
    <property type="project" value="UniProtKB-SubCell"/>
</dbReference>
<dbReference type="EMBL" id="WWEQ01000011">
    <property type="protein sequence ID" value="MYM19174.1"/>
    <property type="molecule type" value="Genomic_DNA"/>
</dbReference>
<dbReference type="InterPro" id="IPR010119">
    <property type="entry name" value="Gluconeogen_factor"/>
</dbReference>
<comment type="similarity">
    <text evidence="2">Belongs to the gluconeogenesis factor family.</text>
</comment>
<dbReference type="InterPro" id="IPR002882">
    <property type="entry name" value="CofD"/>
</dbReference>
<evidence type="ECO:0000313" key="4">
    <source>
        <dbReference type="Proteomes" id="UP000469215"/>
    </source>
</evidence>
<dbReference type="PANTHER" id="PTHR30135:SF3">
    <property type="entry name" value="GLUCONEOGENESIS FACTOR-RELATED"/>
    <property type="match status" value="1"/>
</dbReference>
<accession>A0A6N9H6F3</accession>
<dbReference type="AlphaFoldDB" id="A0A6N9H6F3"/>
<evidence type="ECO:0000256" key="1">
    <source>
        <dbReference type="ARBA" id="ARBA00022490"/>
    </source>
</evidence>
<comment type="function">
    <text evidence="2">Required for morphogenesis under gluconeogenic growth conditions.</text>
</comment>
<dbReference type="PANTHER" id="PTHR30135">
    <property type="entry name" value="UNCHARACTERIZED PROTEIN YVCK-RELATED"/>
    <property type="match status" value="1"/>
</dbReference>
<reference evidence="3 4" key="1">
    <citation type="submission" date="2020-01" db="EMBL/GenBank/DDBJ databases">
        <authorList>
            <person name="Deng T."/>
        </authorList>
    </citation>
    <scope>NUCLEOTIDE SEQUENCE [LARGE SCALE GENOMIC DNA]</scope>
    <source>
        <strain evidence="3 4">5221</strain>
    </source>
</reference>
<protein>
    <recommendedName>
        <fullName evidence="2">Putative gluconeogenesis factor</fullName>
    </recommendedName>
</protein>
<dbReference type="CDD" id="cd07187">
    <property type="entry name" value="YvcK_like"/>
    <property type="match status" value="1"/>
</dbReference>
<name>A0A6N9H6F3_9MICO</name>
<keyword evidence="4" id="KW-1185">Reference proteome</keyword>
<organism evidence="3 4">
    <name type="scientific">Brevibacterium rongguiense</name>
    <dbReference type="NCBI Taxonomy" id="2695267"/>
    <lineage>
        <taxon>Bacteria</taxon>
        <taxon>Bacillati</taxon>
        <taxon>Actinomycetota</taxon>
        <taxon>Actinomycetes</taxon>
        <taxon>Micrococcales</taxon>
        <taxon>Brevibacteriaceae</taxon>
        <taxon>Brevibacterium</taxon>
    </lineage>
</organism>
<sequence>MPLYLRRPESAPSGNPRIVSFGGGHGLYAALRAFRLLTENLTAVVTVADDGGSSGRLREEFGGLPPGDLRMALAALCDDGEWGRNWRDVIQHRFSSEGSLNEHAVGNLLIAALWQILGDHVEGLDWMARLLRTHGRVLPMSSVPLAIEADVELPGGRREVIRGQSRLAATDGQVAQVRLSPPRPPARQETLDAVAQAEVVNLGPGSWYTSVMPHLLVPALADTLYRSQALKILTLNLPGAELETRGLTLAAHLDSLHAHAPRLSFDAIVVDAAAAAEEPGLEASAARLFGAQLWARPLAGRRPQQHDSLKLAACYRDLLLDAGLSVDEQW</sequence>
<dbReference type="NCBIfam" id="TIGR01826">
    <property type="entry name" value="CofD_related"/>
    <property type="match status" value="1"/>
</dbReference>
<gene>
    <name evidence="3" type="primary">yvcK</name>
    <name evidence="3" type="ORF">GSY69_04100</name>
</gene>
<evidence type="ECO:0000313" key="3">
    <source>
        <dbReference type="EMBL" id="MYM19174.1"/>
    </source>
</evidence>
<dbReference type="Proteomes" id="UP000469215">
    <property type="component" value="Unassembled WGS sequence"/>
</dbReference>
<dbReference type="GO" id="GO:0008360">
    <property type="term" value="P:regulation of cell shape"/>
    <property type="evidence" value="ECO:0007669"/>
    <property type="project" value="UniProtKB-UniRule"/>
</dbReference>
<dbReference type="InterPro" id="IPR038136">
    <property type="entry name" value="CofD-like_dom_sf"/>
</dbReference>
<dbReference type="HAMAP" id="MF_00973">
    <property type="entry name" value="Gluconeogen_factor"/>
    <property type="match status" value="1"/>
</dbReference>
<dbReference type="GO" id="GO:0043743">
    <property type="term" value="F:LPPG:FO 2-phospho-L-lactate transferase activity"/>
    <property type="evidence" value="ECO:0007669"/>
    <property type="project" value="InterPro"/>
</dbReference>
<comment type="subcellular location">
    <subcellularLocation>
        <location evidence="2">Cytoplasm</location>
    </subcellularLocation>
</comment>